<reference evidence="2" key="3">
    <citation type="submission" date="2025-09" db="UniProtKB">
        <authorList>
            <consortium name="Ensembl"/>
        </authorList>
    </citation>
    <scope>IDENTIFICATION</scope>
</reference>
<accession>A0A8C8W6K9</accession>
<dbReference type="AlphaFoldDB" id="A0A8C8W6K9"/>
<keyword evidence="3" id="KW-1185">Reference proteome</keyword>
<feature type="compositionally biased region" description="Low complexity" evidence="1">
    <location>
        <begin position="83"/>
        <end position="99"/>
    </location>
</feature>
<reference evidence="2 3" key="1">
    <citation type="submission" date="2018-10" db="EMBL/GenBank/DDBJ databases">
        <title>Improved assembly of the deer mouse Peromyscus maniculatus genome.</title>
        <authorList>
            <person name="Lassance J.-M."/>
            <person name="Hoekstra H.E."/>
        </authorList>
    </citation>
    <scope>NUCLEOTIDE SEQUENCE [LARGE SCALE GENOMIC DNA]</scope>
</reference>
<organism evidence="2 3">
    <name type="scientific">Peromyscus maniculatus bairdii</name>
    <name type="common">Prairie deer mouse</name>
    <dbReference type="NCBI Taxonomy" id="230844"/>
    <lineage>
        <taxon>Eukaryota</taxon>
        <taxon>Metazoa</taxon>
        <taxon>Chordata</taxon>
        <taxon>Craniata</taxon>
        <taxon>Vertebrata</taxon>
        <taxon>Euteleostomi</taxon>
        <taxon>Mammalia</taxon>
        <taxon>Eutheria</taxon>
        <taxon>Euarchontoglires</taxon>
        <taxon>Glires</taxon>
        <taxon>Rodentia</taxon>
        <taxon>Myomorpha</taxon>
        <taxon>Muroidea</taxon>
        <taxon>Cricetidae</taxon>
        <taxon>Neotominae</taxon>
        <taxon>Peromyscus</taxon>
    </lineage>
</organism>
<sequence>MSLATLLFPPWSYHFSFASLTRHPGLVLWQWPSDEPFSSSLQIFKRLPEQEDVEKIACVSRHLNIGGWSDGSVVKSSSRGPDVNSQQPNGSSQPSPVGPDALFWH</sequence>
<evidence type="ECO:0000256" key="1">
    <source>
        <dbReference type="SAM" id="MobiDB-lite"/>
    </source>
</evidence>
<protein>
    <submittedName>
        <fullName evidence="2">Uncharacterized protein</fullName>
    </submittedName>
</protein>
<proteinExistence type="predicted"/>
<name>A0A8C8W6K9_PERMB</name>
<dbReference type="Proteomes" id="UP000694547">
    <property type="component" value="Chromosome 2"/>
</dbReference>
<dbReference type="Ensembl" id="ENSPEMT00000037793.1">
    <property type="protein sequence ID" value="ENSPEMP00000036449.1"/>
    <property type="gene ID" value="ENSPEMG00000027425.1"/>
</dbReference>
<evidence type="ECO:0000313" key="3">
    <source>
        <dbReference type="Proteomes" id="UP000694547"/>
    </source>
</evidence>
<evidence type="ECO:0000313" key="2">
    <source>
        <dbReference type="Ensembl" id="ENSPEMP00000036449.1"/>
    </source>
</evidence>
<feature type="region of interest" description="Disordered" evidence="1">
    <location>
        <begin position="65"/>
        <end position="105"/>
    </location>
</feature>
<reference evidence="2" key="2">
    <citation type="submission" date="2025-08" db="UniProtKB">
        <authorList>
            <consortium name="Ensembl"/>
        </authorList>
    </citation>
    <scope>IDENTIFICATION</scope>
</reference>